<dbReference type="PROSITE" id="PS00572">
    <property type="entry name" value="GLYCOSYL_HYDROL_F1_1"/>
    <property type="match status" value="1"/>
</dbReference>
<dbReference type="PROSITE" id="PS00653">
    <property type="entry name" value="GLYCOSYL_HYDROL_F1_2"/>
    <property type="match status" value="1"/>
</dbReference>
<dbReference type="InterPro" id="IPR018120">
    <property type="entry name" value="Glyco_hydro_1_AS"/>
</dbReference>
<dbReference type="PRINTS" id="PR00131">
    <property type="entry name" value="GLHYDRLASE1"/>
</dbReference>
<dbReference type="FunFam" id="3.20.20.80:FF:000004">
    <property type="entry name" value="Beta-glucosidase 6-phospho-beta-glucosidase"/>
    <property type="match status" value="1"/>
</dbReference>
<accession>A0A1I0IBG5</accession>
<keyword evidence="2 6" id="KW-0378">Hydrolase</keyword>
<reference evidence="8" key="1">
    <citation type="submission" date="2016-10" db="EMBL/GenBank/DDBJ databases">
        <authorList>
            <person name="Varghese N."/>
            <person name="Submissions S."/>
        </authorList>
    </citation>
    <scope>NUCLEOTIDE SEQUENCE [LARGE SCALE GENOMIC DNA]</scope>
    <source>
        <strain evidence="8">NLAE-zl-G277</strain>
    </source>
</reference>
<evidence type="ECO:0000313" key="8">
    <source>
        <dbReference type="Proteomes" id="UP000198508"/>
    </source>
</evidence>
<dbReference type="InterPro" id="IPR017853">
    <property type="entry name" value="GH"/>
</dbReference>
<evidence type="ECO:0000313" key="7">
    <source>
        <dbReference type="EMBL" id="SET94095.1"/>
    </source>
</evidence>
<feature type="active site" description="Nucleophile" evidence="4">
    <location>
        <position position="398"/>
    </location>
</feature>
<dbReference type="PANTHER" id="PTHR10353">
    <property type="entry name" value="GLYCOSYL HYDROLASE"/>
    <property type="match status" value="1"/>
</dbReference>
<protein>
    <submittedName>
        <fullName evidence="7">6-phospho-beta-glucosidase</fullName>
    </submittedName>
</protein>
<dbReference type="InterPro" id="IPR001360">
    <property type="entry name" value="Glyco_hydro_1"/>
</dbReference>
<dbReference type="RefSeq" id="WP_092366751.1">
    <property type="nucleotide sequence ID" value="NZ_FOIM01000020.1"/>
</dbReference>
<evidence type="ECO:0000256" key="3">
    <source>
        <dbReference type="ARBA" id="ARBA00023295"/>
    </source>
</evidence>
<dbReference type="GO" id="GO:0008422">
    <property type="term" value="F:beta-glucosidase activity"/>
    <property type="evidence" value="ECO:0007669"/>
    <property type="project" value="TreeGrafter"/>
</dbReference>
<proteinExistence type="inferred from homology"/>
<dbReference type="PANTHER" id="PTHR10353:SF122">
    <property type="entry name" value="6-PHOSPHO-BETA-GLUCOSIDASE ASCB-RELATED"/>
    <property type="match status" value="1"/>
</dbReference>
<dbReference type="SUPFAM" id="SSF51445">
    <property type="entry name" value="(Trans)glycosidases"/>
    <property type="match status" value="1"/>
</dbReference>
<sequence length="508" mass="58628">MTNTFPENFLWGGATAANQIEGAWDEGGRGPATSDFARLITKEIRDAEGAFDTHVPHNAASREMVADMKAHPENWELPKRRGIDFYHTYQEDIRLFAEMGFKVFRMSISWSRIFPKGDDPQPNEEGLLFYDAVFDELHKYGIEPMVTLSHFDTPLHLAETYNGFASRHTVQAFVRYAETVMKRYKGKVKYWLTFNEINNVLSNPFTSSGVILGGAPEPLSCNPYLGNWQLKFQTVHNQFVASALAVKKLHEIDPEAKMGNMLCRLENYAESCKPEDQLQVMFEDHFNWFFTDVQANGEYPYYMKRFFDENNIHIEMEPDDLKILKDGAVDFITISYYMTYIMRYKGSPVPQPTGRLVSDIKNPYLPKSEWGWTIDPIGFRVTLNRIYDRYHKPIFISENGLGAVDHFDENGHIQDDYRIDYMRAHVEQLREAIADGVDVFGYAWWGPIDLISSGTSEMTKRYGMIYVDQDDYGRGSKKRSRKKSFYYYKKLIASNGADLENDAVIEGS</sequence>
<dbReference type="STRING" id="460384.SAMN05216313_12071"/>
<dbReference type="Gene3D" id="3.20.20.80">
    <property type="entry name" value="Glycosidases"/>
    <property type="match status" value="1"/>
</dbReference>
<dbReference type="Proteomes" id="UP000198508">
    <property type="component" value="Unassembled WGS sequence"/>
</dbReference>
<dbReference type="GO" id="GO:0005829">
    <property type="term" value="C:cytosol"/>
    <property type="evidence" value="ECO:0007669"/>
    <property type="project" value="TreeGrafter"/>
</dbReference>
<organism evidence="7 8">
    <name type="scientific">Enterocloster lavalensis</name>
    <dbReference type="NCBI Taxonomy" id="460384"/>
    <lineage>
        <taxon>Bacteria</taxon>
        <taxon>Bacillati</taxon>
        <taxon>Bacillota</taxon>
        <taxon>Clostridia</taxon>
        <taxon>Lachnospirales</taxon>
        <taxon>Lachnospiraceae</taxon>
        <taxon>Enterocloster</taxon>
    </lineage>
</organism>
<evidence type="ECO:0000256" key="1">
    <source>
        <dbReference type="ARBA" id="ARBA00010838"/>
    </source>
</evidence>
<dbReference type="Pfam" id="PF00232">
    <property type="entry name" value="Glyco_hydro_1"/>
    <property type="match status" value="1"/>
</dbReference>
<evidence type="ECO:0000256" key="2">
    <source>
        <dbReference type="ARBA" id="ARBA00022801"/>
    </source>
</evidence>
<dbReference type="AlphaFoldDB" id="A0A1I0IBG5"/>
<gene>
    <name evidence="7" type="ORF">SAMN05216313_12071</name>
</gene>
<dbReference type="EMBL" id="FOIM01000020">
    <property type="protein sequence ID" value="SET94095.1"/>
    <property type="molecule type" value="Genomic_DNA"/>
</dbReference>
<keyword evidence="3 6" id="KW-0326">Glycosidase</keyword>
<name>A0A1I0IBG5_9FIRM</name>
<evidence type="ECO:0000256" key="6">
    <source>
        <dbReference type="RuleBase" id="RU004468"/>
    </source>
</evidence>
<dbReference type="GO" id="GO:0016052">
    <property type="term" value="P:carbohydrate catabolic process"/>
    <property type="evidence" value="ECO:0007669"/>
    <property type="project" value="TreeGrafter"/>
</dbReference>
<comment type="similarity">
    <text evidence="1 5">Belongs to the glycosyl hydrolase 1 family.</text>
</comment>
<dbReference type="InterPro" id="IPR033132">
    <property type="entry name" value="GH_1_N_CS"/>
</dbReference>
<evidence type="ECO:0000256" key="4">
    <source>
        <dbReference type="PROSITE-ProRule" id="PRU10055"/>
    </source>
</evidence>
<evidence type="ECO:0000256" key="5">
    <source>
        <dbReference type="RuleBase" id="RU003690"/>
    </source>
</evidence>
<keyword evidence="8" id="KW-1185">Reference proteome</keyword>